<protein>
    <recommendedName>
        <fullName evidence="2">dUTP diphosphatase</fullName>
        <ecNumber evidence="2">3.6.1.23</ecNumber>
    </recommendedName>
</protein>
<dbReference type="NCBIfam" id="TIGR00576">
    <property type="entry name" value="dut"/>
    <property type="match status" value="1"/>
</dbReference>
<dbReference type="InterPro" id="IPR036157">
    <property type="entry name" value="dUTPase-like_sf"/>
</dbReference>
<dbReference type="Pfam" id="PF00692">
    <property type="entry name" value="dUTPase"/>
    <property type="match status" value="1"/>
</dbReference>
<dbReference type="NCBIfam" id="NF001862">
    <property type="entry name" value="PRK00601.1"/>
    <property type="match status" value="1"/>
</dbReference>
<dbReference type="InterPro" id="IPR033704">
    <property type="entry name" value="dUTPase_trimeric"/>
</dbReference>
<comment type="similarity">
    <text evidence="1">Belongs to the dUTPase family.</text>
</comment>
<evidence type="ECO:0000256" key="4">
    <source>
        <dbReference type="ARBA" id="ARBA00023080"/>
    </source>
</evidence>
<organism evidence="6">
    <name type="scientific">freshwater metagenome</name>
    <dbReference type="NCBI Taxonomy" id="449393"/>
    <lineage>
        <taxon>unclassified sequences</taxon>
        <taxon>metagenomes</taxon>
        <taxon>ecological metagenomes</taxon>
    </lineage>
</organism>
<proteinExistence type="inferred from homology"/>
<accession>A0A6J6X3N1</accession>
<dbReference type="InterPro" id="IPR008181">
    <property type="entry name" value="dUTPase"/>
</dbReference>
<evidence type="ECO:0000259" key="5">
    <source>
        <dbReference type="Pfam" id="PF00692"/>
    </source>
</evidence>
<dbReference type="GO" id="GO:0004170">
    <property type="term" value="F:dUTP diphosphatase activity"/>
    <property type="evidence" value="ECO:0007669"/>
    <property type="project" value="UniProtKB-EC"/>
</dbReference>
<evidence type="ECO:0000313" key="6">
    <source>
        <dbReference type="EMBL" id="CAB4791039.1"/>
    </source>
</evidence>
<dbReference type="CDD" id="cd07557">
    <property type="entry name" value="trimeric_dUTPase"/>
    <property type="match status" value="1"/>
</dbReference>
<gene>
    <name evidence="6" type="ORF">UFOPK3001_00256</name>
</gene>
<dbReference type="SUPFAM" id="SSF51283">
    <property type="entry name" value="dUTPase-like"/>
    <property type="match status" value="1"/>
</dbReference>
<dbReference type="Gene3D" id="2.70.40.10">
    <property type="match status" value="1"/>
</dbReference>
<evidence type="ECO:0000256" key="1">
    <source>
        <dbReference type="ARBA" id="ARBA00006581"/>
    </source>
</evidence>
<dbReference type="AlphaFoldDB" id="A0A6J6X3N1"/>
<dbReference type="EMBL" id="CAFAAJ010000011">
    <property type="protein sequence ID" value="CAB4791039.1"/>
    <property type="molecule type" value="Genomic_DNA"/>
</dbReference>
<dbReference type="EC" id="3.6.1.23" evidence="2"/>
<dbReference type="PANTHER" id="PTHR11241">
    <property type="entry name" value="DEOXYURIDINE 5'-TRIPHOSPHATE NUCLEOTIDOHYDROLASE"/>
    <property type="match status" value="1"/>
</dbReference>
<evidence type="ECO:0000256" key="3">
    <source>
        <dbReference type="ARBA" id="ARBA00022801"/>
    </source>
</evidence>
<dbReference type="PANTHER" id="PTHR11241:SF0">
    <property type="entry name" value="DEOXYURIDINE 5'-TRIPHOSPHATE NUCLEOTIDOHYDROLASE"/>
    <property type="match status" value="1"/>
</dbReference>
<reference evidence="6" key="1">
    <citation type="submission" date="2020-05" db="EMBL/GenBank/DDBJ databases">
        <authorList>
            <person name="Chiriac C."/>
            <person name="Salcher M."/>
            <person name="Ghai R."/>
            <person name="Kavagutti S V."/>
        </authorList>
    </citation>
    <scope>NUCLEOTIDE SEQUENCE</scope>
</reference>
<evidence type="ECO:0000256" key="2">
    <source>
        <dbReference type="ARBA" id="ARBA00012379"/>
    </source>
</evidence>
<dbReference type="GO" id="GO:0006226">
    <property type="term" value="P:dUMP biosynthetic process"/>
    <property type="evidence" value="ECO:0007669"/>
    <property type="project" value="InterPro"/>
</dbReference>
<dbReference type="GO" id="GO:0046081">
    <property type="term" value="P:dUTP catabolic process"/>
    <property type="evidence" value="ECO:0007669"/>
    <property type="project" value="InterPro"/>
</dbReference>
<dbReference type="InterPro" id="IPR029054">
    <property type="entry name" value="dUTPase-like"/>
</dbReference>
<feature type="domain" description="dUTPase-like" evidence="5">
    <location>
        <begin position="14"/>
        <end position="143"/>
    </location>
</feature>
<dbReference type="GO" id="GO:0000287">
    <property type="term" value="F:magnesium ion binding"/>
    <property type="evidence" value="ECO:0007669"/>
    <property type="project" value="InterPro"/>
</dbReference>
<keyword evidence="3" id="KW-0378">Hydrolase</keyword>
<sequence>MPNIPIVRLDSGLDLPAYAKPGDAGIDLISRIDVTIPPAGGRVLVPTGIAMAIPEGHGGFLLPRSGLALKHGVTLLNSPGLVDAGYRDEIKVLLLNTDPTTEYRVARGDRIAQLVVLPVEPVRWLEAGSFEGENRGGGFGHTGR</sequence>
<name>A0A6J6X3N1_9ZZZZ</name>
<keyword evidence="4" id="KW-0546">Nucleotide metabolism</keyword>